<dbReference type="Pfam" id="PF13462">
    <property type="entry name" value="Thioredoxin_4"/>
    <property type="match status" value="1"/>
</dbReference>
<comment type="similarity">
    <text evidence="1">Belongs to the thioredoxin family. DsbA subfamily.</text>
</comment>
<evidence type="ECO:0000256" key="1">
    <source>
        <dbReference type="ARBA" id="ARBA00005791"/>
    </source>
</evidence>
<dbReference type="EMBL" id="LVXG01000067">
    <property type="protein sequence ID" value="OQP40954.1"/>
    <property type="molecule type" value="Genomic_DNA"/>
</dbReference>
<evidence type="ECO:0000259" key="2">
    <source>
        <dbReference type="PROSITE" id="PS51352"/>
    </source>
</evidence>
<dbReference type="PANTHER" id="PTHR13887:SF55">
    <property type="entry name" value="SLR0313 PROTEIN"/>
    <property type="match status" value="1"/>
</dbReference>
<accession>A0A1V9E4K5</accession>
<dbReference type="PANTHER" id="PTHR13887">
    <property type="entry name" value="GLUTATHIONE S-TRANSFERASE KAPPA"/>
    <property type="match status" value="1"/>
</dbReference>
<feature type="domain" description="Thioredoxin" evidence="2">
    <location>
        <begin position="1"/>
        <end position="174"/>
    </location>
</feature>
<organism evidence="3 4">
    <name type="scientific">Niastella yeongjuensis</name>
    <dbReference type="NCBI Taxonomy" id="354355"/>
    <lineage>
        <taxon>Bacteria</taxon>
        <taxon>Pseudomonadati</taxon>
        <taxon>Bacteroidota</taxon>
        <taxon>Chitinophagia</taxon>
        <taxon>Chitinophagales</taxon>
        <taxon>Chitinophagaceae</taxon>
        <taxon>Niastella</taxon>
    </lineage>
</organism>
<dbReference type="Gene3D" id="3.40.30.10">
    <property type="entry name" value="Glutaredoxin"/>
    <property type="match status" value="1"/>
</dbReference>
<proteinExistence type="inferred from homology"/>
<name>A0A1V9E4K5_9BACT</name>
<dbReference type="SUPFAM" id="SSF52833">
    <property type="entry name" value="Thioredoxin-like"/>
    <property type="match status" value="1"/>
</dbReference>
<dbReference type="InterPro" id="IPR013766">
    <property type="entry name" value="Thioredoxin_domain"/>
</dbReference>
<dbReference type="RefSeq" id="WP_081203938.1">
    <property type="nucleotide sequence ID" value="NZ_FOCZ01000007.1"/>
</dbReference>
<protein>
    <submittedName>
        <fullName evidence="3">Disulfide bond formation protein DsbA</fullName>
    </submittedName>
</protein>
<dbReference type="Proteomes" id="UP000192610">
    <property type="component" value="Unassembled WGS sequence"/>
</dbReference>
<keyword evidence="4" id="KW-1185">Reference proteome</keyword>
<dbReference type="OrthoDB" id="117402at2"/>
<dbReference type="PROSITE" id="PS51352">
    <property type="entry name" value="THIOREDOXIN_2"/>
    <property type="match status" value="1"/>
</dbReference>
<comment type="caution">
    <text evidence="3">The sequence shown here is derived from an EMBL/GenBank/DDBJ whole genome shotgun (WGS) entry which is preliminary data.</text>
</comment>
<evidence type="ECO:0000313" key="4">
    <source>
        <dbReference type="Proteomes" id="UP000192610"/>
    </source>
</evidence>
<sequence>MTQLRTPVNSNDHIWGNENAPLELLKYGDYECPYCGRAYPIVKDIIKQMGNNLKFVFRNFPLSNVHPHAVSAAVATEAAALQGKFWEMHDIIFENQKTLEVEHLFLFAHKVGLDLERFRNDIQDPALTDKVEKDFYGGLRSGVNRTPTFFINGQKFDGDWSGDNLLNYLQNVLAELSTSPTDTPQ</sequence>
<dbReference type="InterPro" id="IPR036249">
    <property type="entry name" value="Thioredoxin-like_sf"/>
</dbReference>
<dbReference type="AlphaFoldDB" id="A0A1V9E4K5"/>
<dbReference type="STRING" id="354355.SAMN05660816_04005"/>
<gene>
    <name evidence="3" type="ORF">A4H97_15225</name>
</gene>
<reference evidence="4" key="1">
    <citation type="submission" date="2016-04" db="EMBL/GenBank/DDBJ databases">
        <authorList>
            <person name="Chen L."/>
            <person name="Zhuang W."/>
            <person name="Wang G."/>
        </authorList>
    </citation>
    <scope>NUCLEOTIDE SEQUENCE [LARGE SCALE GENOMIC DNA]</scope>
    <source>
        <strain evidence="4">17621</strain>
    </source>
</reference>
<evidence type="ECO:0000313" key="3">
    <source>
        <dbReference type="EMBL" id="OQP40954.1"/>
    </source>
</evidence>
<dbReference type="InterPro" id="IPR012336">
    <property type="entry name" value="Thioredoxin-like_fold"/>
</dbReference>